<dbReference type="Gene3D" id="3.30.60.90">
    <property type="match status" value="1"/>
</dbReference>
<evidence type="ECO:0000256" key="8">
    <source>
        <dbReference type="PIRSR" id="PIRSR622684-1"/>
    </source>
</evidence>
<dbReference type="PROSITE" id="PS50203">
    <property type="entry name" value="CALPAIN_CAT"/>
    <property type="match status" value="1"/>
</dbReference>
<dbReference type="PROSITE" id="PS50135">
    <property type="entry name" value="ZF_ZZ_2"/>
    <property type="match status" value="1"/>
</dbReference>
<keyword evidence="15" id="KW-1185">Reference proteome</keyword>
<dbReference type="STRING" id="2282107.A0A286UB75"/>
<dbReference type="InterPro" id="IPR001300">
    <property type="entry name" value="Peptidase_C2_calpain_cat"/>
</dbReference>
<evidence type="ECO:0000256" key="5">
    <source>
        <dbReference type="ARBA" id="ARBA00022801"/>
    </source>
</evidence>
<evidence type="ECO:0000259" key="13">
    <source>
        <dbReference type="PROSITE" id="PS50203"/>
    </source>
</evidence>
<protein>
    <submittedName>
        <fullName evidence="14">Cysteine ase</fullName>
    </submittedName>
</protein>
<keyword evidence="7" id="KW-0862">Zinc</keyword>
<feature type="active site" evidence="8 10">
    <location>
        <position position="317"/>
    </location>
</feature>
<keyword evidence="3" id="KW-0479">Metal-binding</keyword>
<evidence type="ECO:0000256" key="1">
    <source>
        <dbReference type="ARBA" id="ARBA00007623"/>
    </source>
</evidence>
<dbReference type="PRINTS" id="PR00704">
    <property type="entry name" value="CALPAIN"/>
</dbReference>
<feature type="region of interest" description="Disordered" evidence="11">
    <location>
        <begin position="665"/>
        <end position="711"/>
    </location>
</feature>
<keyword evidence="5 10" id="KW-0378">Hydrolase</keyword>
<evidence type="ECO:0000259" key="12">
    <source>
        <dbReference type="PROSITE" id="PS50135"/>
    </source>
</evidence>
<dbReference type="SUPFAM" id="SSF57850">
    <property type="entry name" value="RING/U-box"/>
    <property type="match status" value="1"/>
</dbReference>
<feature type="active site" evidence="8 10">
    <location>
        <position position="135"/>
    </location>
</feature>
<dbReference type="AlphaFoldDB" id="A0A286UB75"/>
<organism evidence="14 15">
    <name type="scientific">Pyrrhoderma noxium</name>
    <dbReference type="NCBI Taxonomy" id="2282107"/>
    <lineage>
        <taxon>Eukaryota</taxon>
        <taxon>Fungi</taxon>
        <taxon>Dikarya</taxon>
        <taxon>Basidiomycota</taxon>
        <taxon>Agaricomycotina</taxon>
        <taxon>Agaricomycetes</taxon>
        <taxon>Hymenochaetales</taxon>
        <taxon>Hymenochaetaceae</taxon>
        <taxon>Pyrrhoderma</taxon>
    </lineage>
</organism>
<dbReference type="Gene3D" id="3.90.70.10">
    <property type="entry name" value="Cysteine proteinases"/>
    <property type="match status" value="1"/>
</dbReference>
<dbReference type="Proteomes" id="UP000217199">
    <property type="component" value="Unassembled WGS sequence"/>
</dbReference>
<dbReference type="GO" id="GO:0004198">
    <property type="term" value="F:calcium-dependent cysteine-type endopeptidase activity"/>
    <property type="evidence" value="ECO:0007669"/>
    <property type="project" value="InterPro"/>
</dbReference>
<proteinExistence type="inferred from homology"/>
<evidence type="ECO:0000256" key="3">
    <source>
        <dbReference type="ARBA" id="ARBA00022723"/>
    </source>
</evidence>
<feature type="compositionally biased region" description="Polar residues" evidence="11">
    <location>
        <begin position="694"/>
        <end position="704"/>
    </location>
</feature>
<evidence type="ECO:0000256" key="2">
    <source>
        <dbReference type="ARBA" id="ARBA00022670"/>
    </source>
</evidence>
<dbReference type="SUPFAM" id="SSF54001">
    <property type="entry name" value="Cysteine proteinases"/>
    <property type="match status" value="1"/>
</dbReference>
<dbReference type="PROSITE" id="PS00139">
    <property type="entry name" value="THIOL_PROTEASE_CYS"/>
    <property type="match status" value="1"/>
</dbReference>
<dbReference type="SMART" id="SM00291">
    <property type="entry name" value="ZnF_ZZ"/>
    <property type="match status" value="1"/>
</dbReference>
<dbReference type="InParanoid" id="A0A286UB75"/>
<dbReference type="Pfam" id="PF00569">
    <property type="entry name" value="ZZ"/>
    <property type="match status" value="1"/>
</dbReference>
<dbReference type="PANTHER" id="PTHR10183:SF379">
    <property type="entry name" value="CALPAIN-5"/>
    <property type="match status" value="1"/>
</dbReference>
<name>A0A286UB75_9AGAM</name>
<sequence length="794" mass="90548">MDTILDSIATRLVARETAAAKTQARARADLKKTVFSQQEQRAGLFVTEELEKATERCREKVKKIADDCRRQNRKFRDIEWDLVGNRDACLHSPDPNCERFYPSDVLRVPQIFEKPVFYINDPDASDIEQGALGNCWFLSAIVAVATKPELIKKLCVARDEKVGIYGFIFCRDGEWVDVIIDDQLFTQVPRWDSVSAETKVLYHNDRDLYDRVSRRGGKTLYFARSADEGETWVPLIEKAYAKLHGDYSALQGGSTNEGIEDLTGGVSETIYTNDIMDIDHFWKNDLLRANEDLLFSTFVEAPVGTEIGDVKGIVIDHAYTVLKAVEFRGKRFLKVRNPWGNSEWTGRWSDGSKEWTKEWLEVLEYLDHRFGDDGVFIMEYEDFLTICTAIERTQLFDPSWIQSNHWLNVKGRPMPSAWQFGDVSFSFSIPKTTETILVLAQSDKRFYSAVSSSSTWQFDFKLFKRGETDALASSAYSGAMRRSRKLAIDLDPGDYIVHVRLTRRCDQNKKTGYAERIASWDAEKVSKVWSQAACSHSIAANFDETKWANHIVIPVEKLGGRDLNEIYTRTIQAEALRRKTLEAKFGTALDSAASSCYHESDEPSSPISDSNEEHHFVNQQDTVMETDPRQRPCPPRLAPEPIVTKGVRMDARRPLYIPRKRQSYNFTQGSMDTPNENNTSDSDINTPFGGERSTFVSSPTQMKPHSSRRRGPFHEGIICEGCKSDGIRGTRWTCLTCADYDLCDKCYKKGGHEHEMVAIEHPDDYLKTVEEHMVEDDMDSVLLGLRVYTKKYAP</sequence>
<keyword evidence="4 9" id="KW-0863">Zinc-finger</keyword>
<evidence type="ECO:0000313" key="14">
    <source>
        <dbReference type="EMBL" id="PAV16784.1"/>
    </source>
</evidence>
<reference evidence="14 15" key="1">
    <citation type="journal article" date="2017" name="Mol. Ecol.">
        <title>Comparative and population genomic landscape of Phellinus noxius: A hypervariable fungus causing root rot in trees.</title>
        <authorList>
            <person name="Chung C.L."/>
            <person name="Lee T.J."/>
            <person name="Akiba M."/>
            <person name="Lee H.H."/>
            <person name="Kuo T.H."/>
            <person name="Liu D."/>
            <person name="Ke H.M."/>
            <person name="Yokoi T."/>
            <person name="Roa M.B."/>
            <person name="Lu M.J."/>
            <person name="Chang Y.Y."/>
            <person name="Ann P.J."/>
            <person name="Tsai J.N."/>
            <person name="Chen C.Y."/>
            <person name="Tzean S.S."/>
            <person name="Ota Y."/>
            <person name="Hattori T."/>
            <person name="Sahashi N."/>
            <person name="Liou R.F."/>
            <person name="Kikuchi T."/>
            <person name="Tsai I.J."/>
        </authorList>
    </citation>
    <scope>NUCLEOTIDE SEQUENCE [LARGE SCALE GENOMIC DNA]</scope>
    <source>
        <strain evidence="14 15">FFPRI411160</strain>
    </source>
</reference>
<dbReference type="PANTHER" id="PTHR10183">
    <property type="entry name" value="CALPAIN"/>
    <property type="match status" value="1"/>
</dbReference>
<dbReference type="InterPro" id="IPR000433">
    <property type="entry name" value="Znf_ZZ"/>
</dbReference>
<dbReference type="EMBL" id="NBII01000007">
    <property type="protein sequence ID" value="PAV16784.1"/>
    <property type="molecule type" value="Genomic_DNA"/>
</dbReference>
<dbReference type="OrthoDB" id="424753at2759"/>
<dbReference type="Pfam" id="PF00648">
    <property type="entry name" value="Peptidase_C2"/>
    <property type="match status" value="1"/>
</dbReference>
<dbReference type="CDD" id="cd02340">
    <property type="entry name" value="ZZ_NBR1_like"/>
    <property type="match status" value="1"/>
</dbReference>
<dbReference type="InterPro" id="IPR038765">
    <property type="entry name" value="Papain-like_cys_pep_sf"/>
</dbReference>
<dbReference type="InterPro" id="IPR043145">
    <property type="entry name" value="Znf_ZZ_sf"/>
</dbReference>
<feature type="compositionally biased region" description="Polar residues" evidence="11">
    <location>
        <begin position="665"/>
        <end position="685"/>
    </location>
</feature>
<feature type="domain" description="Calpain catalytic" evidence="13">
    <location>
        <begin position="107"/>
        <end position="396"/>
    </location>
</feature>
<evidence type="ECO:0000256" key="7">
    <source>
        <dbReference type="ARBA" id="ARBA00022833"/>
    </source>
</evidence>
<dbReference type="InterPro" id="IPR022684">
    <property type="entry name" value="Calpain_cysteine_protease"/>
</dbReference>
<gene>
    <name evidence="14" type="ORF">PNOK_0684800</name>
</gene>
<dbReference type="PROSITE" id="PS01357">
    <property type="entry name" value="ZF_ZZ_1"/>
    <property type="match status" value="1"/>
</dbReference>
<dbReference type="GO" id="GO:0008270">
    <property type="term" value="F:zinc ion binding"/>
    <property type="evidence" value="ECO:0007669"/>
    <property type="project" value="UniProtKB-KW"/>
</dbReference>
<feature type="domain" description="ZZ-type" evidence="12">
    <location>
        <begin position="714"/>
        <end position="764"/>
    </location>
</feature>
<dbReference type="CDD" id="cd00044">
    <property type="entry name" value="CysPc"/>
    <property type="match status" value="1"/>
</dbReference>
<evidence type="ECO:0000256" key="11">
    <source>
        <dbReference type="SAM" id="MobiDB-lite"/>
    </source>
</evidence>
<comment type="similarity">
    <text evidence="1">Belongs to the peptidase C2 family.</text>
</comment>
<evidence type="ECO:0000313" key="15">
    <source>
        <dbReference type="Proteomes" id="UP000217199"/>
    </source>
</evidence>
<comment type="caution">
    <text evidence="14">The sequence shown here is derived from an EMBL/GenBank/DDBJ whole genome shotgun (WGS) entry which is preliminary data.</text>
</comment>
<evidence type="ECO:0000256" key="6">
    <source>
        <dbReference type="ARBA" id="ARBA00022807"/>
    </source>
</evidence>
<feature type="active site" evidence="8 10">
    <location>
        <position position="337"/>
    </location>
</feature>
<dbReference type="SMART" id="SM00230">
    <property type="entry name" value="CysPc"/>
    <property type="match status" value="1"/>
</dbReference>
<keyword evidence="2 10" id="KW-0645">Protease</keyword>
<evidence type="ECO:0000256" key="10">
    <source>
        <dbReference type="PROSITE-ProRule" id="PRU00239"/>
    </source>
</evidence>
<dbReference type="InterPro" id="IPR000169">
    <property type="entry name" value="Pept_cys_AS"/>
</dbReference>
<keyword evidence="6 10" id="KW-0788">Thiol protease</keyword>
<accession>A0A286UB75</accession>
<evidence type="ECO:0000256" key="9">
    <source>
        <dbReference type="PROSITE-ProRule" id="PRU00228"/>
    </source>
</evidence>
<dbReference type="GO" id="GO:0006508">
    <property type="term" value="P:proteolysis"/>
    <property type="evidence" value="ECO:0007669"/>
    <property type="project" value="UniProtKB-KW"/>
</dbReference>
<evidence type="ECO:0000256" key="4">
    <source>
        <dbReference type="ARBA" id="ARBA00022771"/>
    </source>
</evidence>